<sequence length="279" mass="30753">MDLANSSLDDQYIGCEAQMLEKVKEENYLSTEIQKSPTFAYAWSVALGKISALTNFIGLSTEEATALYTYTMPDFHCEFNAAVRIGGGVNYNAFPFKALHFYMTTASKKLKAQSPSCVDVVRGSREPIKESVGSTVRFGTFTSSSLGRQVAESFGKETVFHIRTCQGVYIKDYSFAPHEEEVLIPPYEKFKVASVNGNEITLISVEGDTNSVNNCLAGEHVHLCFSLVPYLVPVNYTVQMANKIQSCRFRPAPNPDNTALCITDNLHFTTSTTALAVDL</sequence>
<dbReference type="PRINTS" id="PR00970">
    <property type="entry name" value="RIBTRNSFRASE"/>
</dbReference>
<feature type="non-terminal residue" evidence="12">
    <location>
        <position position="1"/>
    </location>
</feature>
<evidence type="ECO:0000256" key="5">
    <source>
        <dbReference type="ARBA" id="ARBA00022676"/>
    </source>
</evidence>
<keyword evidence="4" id="KW-0800">Toxin</keyword>
<gene>
    <name evidence="12" type="primary">Nrt2_0</name>
    <name evidence="12" type="ORF">GTO93_0018449</name>
</gene>
<name>A0ABS2XZR1_POLSP</name>
<reference evidence="12" key="1">
    <citation type="journal article" date="2021" name="Cell">
        <title>Tracing the genetic footprints of vertebrate landing in non-teleost ray-finned fishes.</title>
        <authorList>
            <person name="Bi X."/>
            <person name="Wang K."/>
            <person name="Yang L."/>
            <person name="Pan H."/>
            <person name="Jiang H."/>
            <person name="Wei Q."/>
            <person name="Fang M."/>
            <person name="Yu H."/>
            <person name="Zhu C."/>
            <person name="Cai Y."/>
            <person name="He Y."/>
            <person name="Gan X."/>
            <person name="Zeng H."/>
            <person name="Yu D."/>
            <person name="Zhu Y."/>
            <person name="Jiang H."/>
            <person name="Qiu Q."/>
            <person name="Yang H."/>
            <person name="Zhang Y.E."/>
            <person name="Wang W."/>
            <person name="Zhu M."/>
            <person name="He S."/>
            <person name="Zhang G."/>
        </authorList>
    </citation>
    <scope>NUCLEOTIDE SEQUENCE</scope>
    <source>
        <strain evidence="12">Pddl_001</strain>
    </source>
</reference>
<proteinExistence type="inferred from homology"/>
<feature type="non-terminal residue" evidence="12">
    <location>
        <position position="279"/>
    </location>
</feature>
<keyword evidence="5 11" id="KW-0328">Glycosyltransferase</keyword>
<evidence type="ECO:0000256" key="2">
    <source>
        <dbReference type="ARBA" id="ARBA00009558"/>
    </source>
</evidence>
<dbReference type="PANTHER" id="PTHR10339:SF25">
    <property type="entry name" value="SECRETED EXOENZYME S"/>
    <property type="match status" value="1"/>
</dbReference>
<dbReference type="InterPro" id="IPR000768">
    <property type="entry name" value="ART"/>
</dbReference>
<dbReference type="PROSITE" id="PS51996">
    <property type="entry name" value="TR_MART"/>
    <property type="match status" value="1"/>
</dbReference>
<evidence type="ECO:0000256" key="1">
    <source>
        <dbReference type="ARBA" id="ARBA00004613"/>
    </source>
</evidence>
<evidence type="ECO:0000256" key="7">
    <source>
        <dbReference type="ARBA" id="ARBA00022695"/>
    </source>
</evidence>
<evidence type="ECO:0000256" key="8">
    <source>
        <dbReference type="ARBA" id="ARBA00022857"/>
    </source>
</evidence>
<keyword evidence="6 11" id="KW-0808">Transferase</keyword>
<evidence type="ECO:0000256" key="6">
    <source>
        <dbReference type="ARBA" id="ARBA00022679"/>
    </source>
</evidence>
<dbReference type="SUPFAM" id="SSF56399">
    <property type="entry name" value="ADP-ribosylation"/>
    <property type="match status" value="1"/>
</dbReference>
<evidence type="ECO:0000313" key="13">
    <source>
        <dbReference type="Proteomes" id="UP001166093"/>
    </source>
</evidence>
<keyword evidence="13" id="KW-1185">Reference proteome</keyword>
<keyword evidence="8 11" id="KW-0521">NADP</keyword>
<dbReference type="InterPro" id="IPR050999">
    <property type="entry name" value="ADP-ribosyltransferase_ARG"/>
</dbReference>
<evidence type="ECO:0000256" key="10">
    <source>
        <dbReference type="ARBA" id="ARBA00047597"/>
    </source>
</evidence>
<evidence type="ECO:0000256" key="4">
    <source>
        <dbReference type="ARBA" id="ARBA00022656"/>
    </source>
</evidence>
<keyword evidence="7" id="KW-0548">Nucleotidyltransferase</keyword>
<protein>
    <recommendedName>
        <fullName evidence="11">NAD(P)(+)--arginine ADP-ribosyltransferase</fullName>
        <ecNumber evidence="11">2.4.2.31</ecNumber>
    </recommendedName>
    <alternativeName>
        <fullName evidence="11">Mono(ADP-ribosyl)transferase</fullName>
    </alternativeName>
</protein>
<dbReference type="Pfam" id="PF01129">
    <property type="entry name" value="ART"/>
    <property type="match status" value="1"/>
</dbReference>
<evidence type="ECO:0000256" key="11">
    <source>
        <dbReference type="RuleBase" id="RU361228"/>
    </source>
</evidence>
<evidence type="ECO:0000313" key="12">
    <source>
        <dbReference type="EMBL" id="MBN3279715.1"/>
    </source>
</evidence>
<accession>A0ABS2XZR1</accession>
<dbReference type="EMBL" id="JAAWVQ010091986">
    <property type="protein sequence ID" value="MBN3279715.1"/>
    <property type="molecule type" value="Genomic_DNA"/>
</dbReference>
<keyword evidence="11" id="KW-0520">NAD</keyword>
<comment type="subcellular location">
    <subcellularLocation>
        <location evidence="1">Secreted</location>
    </subcellularLocation>
</comment>
<comment type="similarity">
    <text evidence="2 11">Belongs to the Arg-specific ADP-ribosyltransferase family.</text>
</comment>
<organism evidence="12 13">
    <name type="scientific">Polyodon spathula</name>
    <name type="common">North American paddlefish</name>
    <name type="synonym">Squalus spathula</name>
    <dbReference type="NCBI Taxonomy" id="7913"/>
    <lineage>
        <taxon>Eukaryota</taxon>
        <taxon>Metazoa</taxon>
        <taxon>Chordata</taxon>
        <taxon>Craniata</taxon>
        <taxon>Vertebrata</taxon>
        <taxon>Euteleostomi</taxon>
        <taxon>Actinopterygii</taxon>
        <taxon>Chondrostei</taxon>
        <taxon>Acipenseriformes</taxon>
        <taxon>Polyodontidae</taxon>
        <taxon>Polyodon</taxon>
    </lineage>
</organism>
<evidence type="ECO:0000256" key="3">
    <source>
        <dbReference type="ARBA" id="ARBA00022525"/>
    </source>
</evidence>
<keyword evidence="3" id="KW-0964">Secreted</keyword>
<comment type="caution">
    <text evidence="12">The sequence shown here is derived from an EMBL/GenBank/DDBJ whole genome shotgun (WGS) entry which is preliminary data.</text>
</comment>
<comment type="catalytic activity">
    <reaction evidence="10 11">
        <text>L-arginyl-[protein] + NAD(+) = N(omega)-(ADP-D-ribosyl)-L-arginyl-[protein] + nicotinamide + H(+)</text>
        <dbReference type="Rhea" id="RHEA:19149"/>
        <dbReference type="Rhea" id="RHEA-COMP:10532"/>
        <dbReference type="Rhea" id="RHEA-COMP:15087"/>
        <dbReference type="ChEBI" id="CHEBI:15378"/>
        <dbReference type="ChEBI" id="CHEBI:17154"/>
        <dbReference type="ChEBI" id="CHEBI:29965"/>
        <dbReference type="ChEBI" id="CHEBI:57540"/>
        <dbReference type="ChEBI" id="CHEBI:142554"/>
        <dbReference type="EC" id="2.4.2.31"/>
    </reaction>
</comment>
<keyword evidence="9" id="KW-0843">Virulence</keyword>
<dbReference type="Gene3D" id="3.90.176.10">
    <property type="entry name" value="Toxin ADP-ribosyltransferase, Chain A, domain 1"/>
    <property type="match status" value="1"/>
</dbReference>
<evidence type="ECO:0000256" key="9">
    <source>
        <dbReference type="ARBA" id="ARBA00023026"/>
    </source>
</evidence>
<dbReference type="EC" id="2.4.2.31" evidence="11"/>
<dbReference type="PANTHER" id="PTHR10339">
    <property type="entry name" value="ADP-RIBOSYLTRANSFERASE"/>
    <property type="match status" value="1"/>
</dbReference>
<dbReference type="Proteomes" id="UP001166093">
    <property type="component" value="Unassembled WGS sequence"/>
</dbReference>